<proteinExistence type="predicted"/>
<evidence type="ECO:0000256" key="1">
    <source>
        <dbReference type="SAM" id="MobiDB-lite"/>
    </source>
</evidence>
<dbReference type="EMBL" id="CP032630">
    <property type="protein sequence ID" value="AYF98050.1"/>
    <property type="molecule type" value="Genomic_DNA"/>
</dbReference>
<dbReference type="KEGG" id="lyd:D7I47_07150"/>
<protein>
    <submittedName>
        <fullName evidence="2">Uncharacterized protein</fullName>
    </submittedName>
</protein>
<accession>A0A387BHM9</accession>
<name>A0A387BHM9_9MICO</name>
<organism evidence="2 3">
    <name type="scientific">Protaetiibacter intestinalis</name>
    <dbReference type="NCBI Taxonomy" id="2419774"/>
    <lineage>
        <taxon>Bacteria</taxon>
        <taxon>Bacillati</taxon>
        <taxon>Actinomycetota</taxon>
        <taxon>Actinomycetes</taxon>
        <taxon>Micrococcales</taxon>
        <taxon>Microbacteriaceae</taxon>
        <taxon>Protaetiibacter</taxon>
    </lineage>
</organism>
<gene>
    <name evidence="2" type="ORF">D7I47_07150</name>
</gene>
<dbReference type="Proteomes" id="UP000278886">
    <property type="component" value="Chromosome"/>
</dbReference>
<feature type="region of interest" description="Disordered" evidence="1">
    <location>
        <begin position="1"/>
        <end position="61"/>
    </location>
</feature>
<evidence type="ECO:0000313" key="2">
    <source>
        <dbReference type="EMBL" id="AYF98050.1"/>
    </source>
</evidence>
<dbReference type="AlphaFoldDB" id="A0A387BHM9"/>
<sequence>MQDHPLDESTGVHPQHFDADGYVVGQPHHTSVSRDELGSLVPPGTDTAIPVIAAPPSSPVT</sequence>
<keyword evidence="3" id="KW-1185">Reference proteome</keyword>
<reference evidence="3" key="1">
    <citation type="submission" date="2018-09" db="EMBL/GenBank/DDBJ databases">
        <title>Genome sequencing of strain 2DFWR-13.</title>
        <authorList>
            <person name="Heo J."/>
            <person name="Kim S.-J."/>
            <person name="Kwon S.-W."/>
        </authorList>
    </citation>
    <scope>NUCLEOTIDE SEQUENCE [LARGE SCALE GENOMIC DNA]</scope>
    <source>
        <strain evidence="3">2DFWR-13</strain>
    </source>
</reference>
<evidence type="ECO:0000313" key="3">
    <source>
        <dbReference type="Proteomes" id="UP000278886"/>
    </source>
</evidence>